<dbReference type="PANTHER" id="PTHR45947:SF3">
    <property type="entry name" value="SULFOQUINOVOSYL TRANSFERASE SQD2"/>
    <property type="match status" value="1"/>
</dbReference>
<name>A0A8J7R1P1_9HYPH</name>
<gene>
    <name evidence="2" type="ORF">J5Y06_07970</name>
</gene>
<comment type="caution">
    <text evidence="2">The sequence shown here is derived from an EMBL/GenBank/DDBJ whole genome shotgun (WGS) entry which is preliminary data.</text>
</comment>
<accession>A0A8J7R1P1</accession>
<feature type="domain" description="Glycosyl transferase family 1" evidence="1">
    <location>
        <begin position="166"/>
        <end position="281"/>
    </location>
</feature>
<reference evidence="2" key="1">
    <citation type="submission" date="2021-03" db="EMBL/GenBank/DDBJ databases">
        <title>Genome sequencing and assembly of Tianweitania sediminis.</title>
        <authorList>
            <person name="Chhetri G."/>
        </authorList>
    </citation>
    <scope>NUCLEOTIDE SEQUENCE</scope>
    <source>
        <strain evidence="2">Z8</strain>
    </source>
</reference>
<dbReference type="Gene3D" id="3.40.50.2000">
    <property type="entry name" value="Glycogen Phosphorylase B"/>
    <property type="match status" value="1"/>
</dbReference>
<dbReference type="GO" id="GO:0016757">
    <property type="term" value="F:glycosyltransferase activity"/>
    <property type="evidence" value="ECO:0007669"/>
    <property type="project" value="UniProtKB-KW"/>
</dbReference>
<dbReference type="EMBL" id="JAGIYY010000002">
    <property type="protein sequence ID" value="MBP0438580.1"/>
    <property type="molecule type" value="Genomic_DNA"/>
</dbReference>
<keyword evidence="2" id="KW-0808">Transferase</keyword>
<organism evidence="2 3">
    <name type="scientific">Tianweitania sediminis</name>
    <dbReference type="NCBI Taxonomy" id="1502156"/>
    <lineage>
        <taxon>Bacteria</taxon>
        <taxon>Pseudomonadati</taxon>
        <taxon>Pseudomonadota</taxon>
        <taxon>Alphaproteobacteria</taxon>
        <taxon>Hyphomicrobiales</taxon>
        <taxon>Phyllobacteriaceae</taxon>
        <taxon>Tianweitania</taxon>
    </lineage>
</organism>
<keyword evidence="3" id="KW-1185">Reference proteome</keyword>
<dbReference type="AlphaFoldDB" id="A0A8J7R1P1"/>
<dbReference type="InterPro" id="IPR050194">
    <property type="entry name" value="Glycosyltransferase_grp1"/>
</dbReference>
<dbReference type="InterPro" id="IPR001296">
    <property type="entry name" value="Glyco_trans_1"/>
</dbReference>
<sequence>MTDALGGQFDFHLLARDRPFRAEEGCASRRTADRFTASYLRAGSGLPLRLLQTIHGLAPDLVWLNGFFDREFTLPLLLARRGGLLPGMSVLLSPRGEFNPGALAQKPRRKQAFVAFATRGRLLQTVALHATGALEENACRTLFPAHRTLQSAGNIRPLLVPLPHVPGDKVRLAFLGRITPVKNLHLALEVLAGATIPLQFDIYGPSEDAGYLQTCRALAERLPPHVQASFKGVLPQQQLATVLAETDLLFLPSAGENFGHAIFEALSCGVPVLISDQTPWTSLRLNGAGWDLPLGKKADFLEAIQAFAGYDEGTRLSMRANARALAEDHHRRNDAVSRTEIMLRELCAA</sequence>
<dbReference type="Proteomes" id="UP000666240">
    <property type="component" value="Unassembled WGS sequence"/>
</dbReference>
<dbReference type="RefSeq" id="WP_209334612.1">
    <property type="nucleotide sequence ID" value="NZ_JAGIYY010000002.1"/>
</dbReference>
<protein>
    <submittedName>
        <fullName evidence="2">Glycosyltransferase</fullName>
        <ecNumber evidence="2">2.4.-.-</ecNumber>
    </submittedName>
</protein>
<dbReference type="Pfam" id="PF00534">
    <property type="entry name" value="Glycos_transf_1"/>
    <property type="match status" value="1"/>
</dbReference>
<keyword evidence="2" id="KW-0328">Glycosyltransferase</keyword>
<dbReference type="PANTHER" id="PTHR45947">
    <property type="entry name" value="SULFOQUINOVOSYL TRANSFERASE SQD2"/>
    <property type="match status" value="1"/>
</dbReference>
<evidence type="ECO:0000313" key="2">
    <source>
        <dbReference type="EMBL" id="MBP0438580.1"/>
    </source>
</evidence>
<proteinExistence type="predicted"/>
<dbReference type="SUPFAM" id="SSF53756">
    <property type="entry name" value="UDP-Glycosyltransferase/glycogen phosphorylase"/>
    <property type="match status" value="1"/>
</dbReference>
<dbReference type="EC" id="2.4.-.-" evidence="2"/>
<evidence type="ECO:0000259" key="1">
    <source>
        <dbReference type="Pfam" id="PF00534"/>
    </source>
</evidence>
<evidence type="ECO:0000313" key="3">
    <source>
        <dbReference type="Proteomes" id="UP000666240"/>
    </source>
</evidence>